<reference evidence="1 2" key="1">
    <citation type="submission" date="2021-06" db="EMBL/GenBank/DDBJ databases">
        <title>Caerostris extrusa draft genome.</title>
        <authorList>
            <person name="Kono N."/>
            <person name="Arakawa K."/>
        </authorList>
    </citation>
    <scope>NUCLEOTIDE SEQUENCE [LARGE SCALE GENOMIC DNA]</scope>
</reference>
<proteinExistence type="predicted"/>
<protein>
    <recommendedName>
        <fullName evidence="3">Ribosomal protein L5</fullName>
    </recommendedName>
</protein>
<evidence type="ECO:0008006" key="3">
    <source>
        <dbReference type="Google" id="ProtNLM"/>
    </source>
</evidence>
<accession>A0AAV4XZN9</accession>
<name>A0AAV4XZN9_CAEEX</name>
<comment type="caution">
    <text evidence="1">The sequence shown here is derived from an EMBL/GenBank/DDBJ whole genome shotgun (WGS) entry which is preliminary data.</text>
</comment>
<evidence type="ECO:0000313" key="2">
    <source>
        <dbReference type="Proteomes" id="UP001054945"/>
    </source>
</evidence>
<organism evidence="1 2">
    <name type="scientific">Caerostris extrusa</name>
    <name type="common">Bark spider</name>
    <name type="synonym">Caerostris bankana</name>
    <dbReference type="NCBI Taxonomy" id="172846"/>
    <lineage>
        <taxon>Eukaryota</taxon>
        <taxon>Metazoa</taxon>
        <taxon>Ecdysozoa</taxon>
        <taxon>Arthropoda</taxon>
        <taxon>Chelicerata</taxon>
        <taxon>Arachnida</taxon>
        <taxon>Araneae</taxon>
        <taxon>Araneomorphae</taxon>
        <taxon>Entelegynae</taxon>
        <taxon>Araneoidea</taxon>
        <taxon>Araneidae</taxon>
        <taxon>Caerostris</taxon>
    </lineage>
</organism>
<gene>
    <name evidence="1" type="ORF">CEXT_233791</name>
</gene>
<keyword evidence="2" id="KW-1185">Reference proteome</keyword>
<sequence length="175" mass="20377">MYVITSYNILNYIITPVKLNGIAPHKIRVNLCHYTTLYDKNKKHPGITNILSIESGDIPPPLQTDCLKFRVTPHYPITSTNLARNLFYRYLHNFLFTFRQRKRHFTSFGESKELDWTPFSERVGAQKAKQIDFGEGLKGMAARKSEGKHCIYIIFASFEKRFSLHSKGCIEFIRI</sequence>
<dbReference type="Proteomes" id="UP001054945">
    <property type="component" value="Unassembled WGS sequence"/>
</dbReference>
<dbReference type="EMBL" id="BPLR01018456">
    <property type="protein sequence ID" value="GIY99743.1"/>
    <property type="molecule type" value="Genomic_DNA"/>
</dbReference>
<dbReference type="AlphaFoldDB" id="A0AAV4XZN9"/>
<evidence type="ECO:0000313" key="1">
    <source>
        <dbReference type="EMBL" id="GIY99743.1"/>
    </source>
</evidence>